<dbReference type="PANTHER" id="PTHR30558">
    <property type="entry name" value="EXBD MEMBRANE COMPONENT OF PMF-DRIVEN MACROMOLECULE IMPORT SYSTEM"/>
    <property type="match status" value="1"/>
</dbReference>
<evidence type="ECO:0000256" key="7">
    <source>
        <dbReference type="RuleBase" id="RU003879"/>
    </source>
</evidence>
<keyword evidence="10" id="KW-1185">Reference proteome</keyword>
<dbReference type="Proteomes" id="UP001374893">
    <property type="component" value="Chromosome"/>
</dbReference>
<keyword evidence="5 8" id="KW-1133">Transmembrane helix</keyword>
<keyword evidence="7" id="KW-0653">Protein transport</keyword>
<protein>
    <recommendedName>
        <fullName evidence="11">Biopolymer transporter ExbD</fullName>
    </recommendedName>
</protein>
<evidence type="ECO:0000313" key="10">
    <source>
        <dbReference type="Proteomes" id="UP001374893"/>
    </source>
</evidence>
<evidence type="ECO:0008006" key="11">
    <source>
        <dbReference type="Google" id="ProtNLM"/>
    </source>
</evidence>
<reference evidence="9 10" key="1">
    <citation type="submission" date="2021-06" db="EMBL/GenBank/DDBJ databases">
        <title>Complete genome of Haloferula helveola possessing various polysaccharide degrading enzymes.</title>
        <authorList>
            <person name="Takami H."/>
            <person name="Huang C."/>
            <person name="Hamasaki K."/>
        </authorList>
    </citation>
    <scope>NUCLEOTIDE SEQUENCE [LARGE SCALE GENOMIC DNA]</scope>
    <source>
        <strain evidence="9 10">CN-1</strain>
    </source>
</reference>
<feature type="transmembrane region" description="Helical" evidence="8">
    <location>
        <begin position="20"/>
        <end position="38"/>
    </location>
</feature>
<evidence type="ECO:0000256" key="6">
    <source>
        <dbReference type="ARBA" id="ARBA00023136"/>
    </source>
</evidence>
<evidence type="ECO:0000256" key="1">
    <source>
        <dbReference type="ARBA" id="ARBA00004162"/>
    </source>
</evidence>
<comment type="subcellular location">
    <subcellularLocation>
        <location evidence="1">Cell membrane</location>
        <topology evidence="1">Single-pass membrane protein</topology>
    </subcellularLocation>
    <subcellularLocation>
        <location evidence="7">Cell membrane</location>
        <topology evidence="7">Single-pass type II membrane protein</topology>
    </subcellularLocation>
</comment>
<keyword evidence="7" id="KW-0813">Transport</keyword>
<dbReference type="Pfam" id="PF02472">
    <property type="entry name" value="ExbD"/>
    <property type="match status" value="1"/>
</dbReference>
<keyword evidence="6 8" id="KW-0472">Membrane</keyword>
<comment type="similarity">
    <text evidence="2 7">Belongs to the ExbD/TolR family.</text>
</comment>
<keyword evidence="4 7" id="KW-0812">Transmembrane</keyword>
<accession>A0ABN6H631</accession>
<evidence type="ECO:0000256" key="5">
    <source>
        <dbReference type="ARBA" id="ARBA00022989"/>
    </source>
</evidence>
<evidence type="ECO:0000256" key="2">
    <source>
        <dbReference type="ARBA" id="ARBA00005811"/>
    </source>
</evidence>
<dbReference type="RefSeq" id="WP_338685563.1">
    <property type="nucleotide sequence ID" value="NZ_AP024702.1"/>
</dbReference>
<dbReference type="PANTHER" id="PTHR30558:SF3">
    <property type="entry name" value="BIOPOLYMER TRANSPORT PROTEIN EXBD-RELATED"/>
    <property type="match status" value="1"/>
</dbReference>
<dbReference type="EMBL" id="AP024702">
    <property type="protein sequence ID" value="BCX49105.1"/>
    <property type="molecule type" value="Genomic_DNA"/>
</dbReference>
<keyword evidence="3" id="KW-1003">Cell membrane</keyword>
<evidence type="ECO:0000313" key="9">
    <source>
        <dbReference type="EMBL" id="BCX49105.1"/>
    </source>
</evidence>
<evidence type="ECO:0000256" key="3">
    <source>
        <dbReference type="ARBA" id="ARBA00022475"/>
    </source>
</evidence>
<organism evidence="9 10">
    <name type="scientific">Haloferula helveola</name>
    <dbReference type="NCBI Taxonomy" id="490095"/>
    <lineage>
        <taxon>Bacteria</taxon>
        <taxon>Pseudomonadati</taxon>
        <taxon>Verrucomicrobiota</taxon>
        <taxon>Verrucomicrobiia</taxon>
        <taxon>Verrucomicrobiales</taxon>
        <taxon>Verrucomicrobiaceae</taxon>
        <taxon>Haloferula</taxon>
    </lineage>
</organism>
<name>A0ABN6H631_9BACT</name>
<dbReference type="InterPro" id="IPR003400">
    <property type="entry name" value="ExbD"/>
</dbReference>
<evidence type="ECO:0000256" key="8">
    <source>
        <dbReference type="SAM" id="Phobius"/>
    </source>
</evidence>
<proteinExistence type="inferred from homology"/>
<gene>
    <name evidence="9" type="ORF">HAHE_30130</name>
</gene>
<sequence>MKTYPLPSDHESPKNEVTSMVDIAFLLLIFFLVTATILPEERDLAMALPPEDGQRVEAVPSLPIWIEIVADNSVWWGEGVSRMEVANPDDGRELPELREMLRGSMASGVRTPVLLKVADEVTQQRFTDVLNVLSASGVEQVAMLD</sequence>
<evidence type="ECO:0000256" key="4">
    <source>
        <dbReference type="ARBA" id="ARBA00022692"/>
    </source>
</evidence>